<evidence type="ECO:0000313" key="3">
    <source>
        <dbReference type="Proteomes" id="UP001519503"/>
    </source>
</evidence>
<feature type="transmembrane region" description="Helical" evidence="1">
    <location>
        <begin position="326"/>
        <end position="348"/>
    </location>
</feature>
<evidence type="ECO:0000313" key="2">
    <source>
        <dbReference type="EMBL" id="MBS9337968.1"/>
    </source>
</evidence>
<proteinExistence type="predicted"/>
<feature type="transmembrane region" description="Helical" evidence="1">
    <location>
        <begin position="12"/>
        <end position="33"/>
    </location>
</feature>
<name>A0ABS5QXN4_9LACO</name>
<keyword evidence="1" id="KW-0812">Transmembrane</keyword>
<keyword evidence="1" id="KW-0472">Membrane</keyword>
<protein>
    <submittedName>
        <fullName evidence="2">YfhO family protein</fullName>
    </submittedName>
</protein>
<feature type="transmembrane region" description="Helical" evidence="1">
    <location>
        <begin position="231"/>
        <end position="251"/>
    </location>
</feature>
<feature type="transmembrane region" description="Helical" evidence="1">
    <location>
        <begin position="201"/>
        <end position="219"/>
    </location>
</feature>
<feature type="transmembrane region" description="Helical" evidence="1">
    <location>
        <begin position="421"/>
        <end position="438"/>
    </location>
</feature>
<gene>
    <name evidence="2" type="ORF">G6R30_05770</name>
</gene>
<dbReference type="EMBL" id="JAAMFL010000010">
    <property type="protein sequence ID" value="MBS9337968.1"/>
    <property type="molecule type" value="Genomic_DNA"/>
</dbReference>
<feature type="transmembrane region" description="Helical" evidence="1">
    <location>
        <begin position="162"/>
        <end position="181"/>
    </location>
</feature>
<dbReference type="PANTHER" id="PTHR38454:SF1">
    <property type="entry name" value="INTEGRAL MEMBRANE PROTEIN"/>
    <property type="match status" value="1"/>
</dbReference>
<reference evidence="2 3" key="1">
    <citation type="submission" date="2020-02" db="EMBL/GenBank/DDBJ databases">
        <title>Fructobacillus sp. isolated from paper mulberry of Taiwan.</title>
        <authorList>
            <person name="Lin S.-T."/>
        </authorList>
    </citation>
    <scope>NUCLEOTIDE SEQUENCE [LARGE SCALE GENOMIC DNA]</scope>
    <source>
        <strain evidence="2 3">S1-1</strain>
    </source>
</reference>
<feature type="transmembrane region" description="Helical" evidence="1">
    <location>
        <begin position="296"/>
        <end position="314"/>
    </location>
</feature>
<keyword evidence="1" id="KW-1133">Transmembrane helix</keyword>
<dbReference type="RefSeq" id="WP_213822456.1">
    <property type="nucleotide sequence ID" value="NZ_JAAMFL010000010.1"/>
</dbReference>
<feature type="transmembrane region" description="Helical" evidence="1">
    <location>
        <begin position="354"/>
        <end position="373"/>
    </location>
</feature>
<dbReference type="InterPro" id="IPR018580">
    <property type="entry name" value="Uncharacterised_YfhO"/>
</dbReference>
<feature type="transmembrane region" description="Helical" evidence="1">
    <location>
        <begin position="394"/>
        <end position="415"/>
    </location>
</feature>
<organism evidence="2 3">
    <name type="scientific">Fructobacillus parabroussonetiae</name>
    <dbReference type="NCBI Taxonomy" id="2713174"/>
    <lineage>
        <taxon>Bacteria</taxon>
        <taxon>Bacillati</taxon>
        <taxon>Bacillota</taxon>
        <taxon>Bacilli</taxon>
        <taxon>Lactobacillales</taxon>
        <taxon>Lactobacillaceae</taxon>
        <taxon>Fructobacillus</taxon>
    </lineage>
</organism>
<feature type="transmembrane region" description="Helical" evidence="1">
    <location>
        <begin position="136"/>
        <end position="155"/>
    </location>
</feature>
<feature type="transmembrane region" description="Helical" evidence="1">
    <location>
        <begin position="445"/>
        <end position="463"/>
    </location>
</feature>
<accession>A0ABS5QXN4</accession>
<sequence length="881" mass="98939">MMNPKKHFKNFTYSPVALSFWLPFFFLLTYFIYRHMAPFGSSTILTVDLGQQYLDYFAQFKKTILKDPSAFFYSFSSGLGGDMLGEWSYYLMSPFNLFFLLANASSLPAWILFVTLAKVATAGLTMALFLKKVLHFRGYAITLFAINYPLSAWFIDNALNLLWLDSAILLPLLLWSLHHLIRQHKSWPFLLLLSLTILSNYYIAWMIALFLLLYLPLAISMEKTWSTCWSLAAKLLPATFLAILLTAWLWLPTLVQLQQGKTTHGANWTFGFENNPALLFFKLIPGSFDFDQMQKGQANFLVAPLILFFLWAFFSSKKIHWLEKSLATFALMILFLATTWTPLILLFHGGQYPVWYPARFSFLLSFLLILMAARAYQKSEAEENWLPSIPARTFFLIATVTITVLGSMAINHISYLDKPGLLIFLFDSLFILLVLLLVQGRLRQPLLFALTGFFLFCNLALSLNNLSYLSQQEYQSGARRVVQAGKALKKDQSWYRLAEGLGRTYNDGFLGHFKSGSHFSSLLPAQSASFYQSMGQIAGDSKISYSDGSIVLDSLLSYKYYLSQSQDQSAKQTTNLKKSNRPDYASAKTFASGNGWVIKENQQALPLAYAASDLAEKTPIGPRYPLANQERLLTYLVGKPDQILLTQVPLTLAATHNLEPMTRITGGGMTPVNRKDGASLVLTYKAQANQSYYLNLGAALDLSDVTIQQNGHKLKQESGYSHSVALNVANGQEGEEQQVILTLAPGVKSRYLDDLALYSFDQKQVQDDLNQLKQHSLKISKRNARRIEGQITTTKDQPLIMTAIPAAPGWSASVDGHPAKTTTIAGGLLAVKTTTGQHHLVLTYTPPRLILGLWMTLAVLIGFLLYLIIKRIFSLAPKLRP</sequence>
<dbReference type="PANTHER" id="PTHR38454">
    <property type="entry name" value="INTEGRAL MEMBRANE PROTEIN-RELATED"/>
    <property type="match status" value="1"/>
</dbReference>
<dbReference type="Proteomes" id="UP001519503">
    <property type="component" value="Unassembled WGS sequence"/>
</dbReference>
<evidence type="ECO:0000256" key="1">
    <source>
        <dbReference type="SAM" id="Phobius"/>
    </source>
</evidence>
<feature type="transmembrane region" description="Helical" evidence="1">
    <location>
        <begin position="849"/>
        <end position="869"/>
    </location>
</feature>
<keyword evidence="3" id="KW-1185">Reference proteome</keyword>
<comment type="caution">
    <text evidence="2">The sequence shown here is derived from an EMBL/GenBank/DDBJ whole genome shotgun (WGS) entry which is preliminary data.</text>
</comment>
<dbReference type="Pfam" id="PF09586">
    <property type="entry name" value="YfhO"/>
    <property type="match status" value="1"/>
</dbReference>